<evidence type="ECO:0000313" key="2">
    <source>
        <dbReference type="Proteomes" id="UP001054945"/>
    </source>
</evidence>
<dbReference type="AlphaFoldDB" id="A0AAV4WDT1"/>
<dbReference type="Proteomes" id="UP001054945">
    <property type="component" value="Unassembled WGS sequence"/>
</dbReference>
<protein>
    <submittedName>
        <fullName evidence="1">Uncharacterized protein</fullName>
    </submittedName>
</protein>
<keyword evidence="2" id="KW-1185">Reference proteome</keyword>
<reference evidence="1 2" key="1">
    <citation type="submission" date="2021-06" db="EMBL/GenBank/DDBJ databases">
        <title>Caerostris extrusa draft genome.</title>
        <authorList>
            <person name="Kono N."/>
            <person name="Arakawa K."/>
        </authorList>
    </citation>
    <scope>NUCLEOTIDE SEQUENCE [LARGE SCALE GENOMIC DNA]</scope>
</reference>
<evidence type="ECO:0000313" key="1">
    <source>
        <dbReference type="EMBL" id="GIY80009.1"/>
    </source>
</evidence>
<sequence length="84" mass="9842">MSSNASRFDLRSRTTDIRYRHIQTARRVAAKFILRFTLAFFSVEIQVSDSGMEYTGLDRIYRFLVQEIPDTLDIPHRKSEDMGP</sequence>
<accession>A0AAV4WDT1</accession>
<organism evidence="1 2">
    <name type="scientific">Caerostris extrusa</name>
    <name type="common">Bark spider</name>
    <name type="synonym">Caerostris bankana</name>
    <dbReference type="NCBI Taxonomy" id="172846"/>
    <lineage>
        <taxon>Eukaryota</taxon>
        <taxon>Metazoa</taxon>
        <taxon>Ecdysozoa</taxon>
        <taxon>Arthropoda</taxon>
        <taxon>Chelicerata</taxon>
        <taxon>Arachnida</taxon>
        <taxon>Araneae</taxon>
        <taxon>Araneomorphae</taxon>
        <taxon>Entelegynae</taxon>
        <taxon>Araneoidea</taxon>
        <taxon>Araneidae</taxon>
        <taxon>Caerostris</taxon>
    </lineage>
</organism>
<name>A0AAV4WDT1_CAEEX</name>
<proteinExistence type="predicted"/>
<dbReference type="EMBL" id="BPLR01015953">
    <property type="protein sequence ID" value="GIY80009.1"/>
    <property type="molecule type" value="Genomic_DNA"/>
</dbReference>
<comment type="caution">
    <text evidence="1">The sequence shown here is derived from an EMBL/GenBank/DDBJ whole genome shotgun (WGS) entry which is preliminary data.</text>
</comment>
<gene>
    <name evidence="1" type="ORF">CEXT_612391</name>
</gene>